<dbReference type="PANTHER" id="PTHR22916:SF3">
    <property type="entry name" value="UDP-GLCNAC:BETAGAL BETA-1,3-N-ACETYLGLUCOSAMINYLTRANSFERASE-LIKE PROTEIN 1"/>
    <property type="match status" value="1"/>
</dbReference>
<keyword evidence="3" id="KW-1185">Reference proteome</keyword>
<dbReference type="Proteomes" id="UP000615755">
    <property type="component" value="Unassembled WGS sequence"/>
</dbReference>
<name>A0ABR9EHI5_9GAMM</name>
<sequence>MNKTNPLISCLCITENRLEHLKNAYQYYKNQTYNNREFVVVCRSHDSTTVAYLYTLEASDESVTLIVVESDCSITLGELRNRSIDAAQGEYICIWDDDDTHHPDRLTLCLFEVEKFAVPAVVLSNIIMHDVGNEKSYISPYRGWEATLFCEKRFLIANAIAYPSLNRGEDTPLIEALGDNVMLIFYPYLYIYKIHSQNTCPTEHFSKLIYRSVPLLPHESDWVNSISSHPREDFLDIVKLKEFDFTPAHRKPFKKLVSELAIEI</sequence>
<dbReference type="RefSeq" id="WP_192509560.1">
    <property type="nucleotide sequence ID" value="NZ_AQGV01000015.1"/>
</dbReference>
<dbReference type="Pfam" id="PF00535">
    <property type="entry name" value="Glycos_transf_2"/>
    <property type="match status" value="1"/>
</dbReference>
<protein>
    <recommendedName>
        <fullName evidence="1">Glycosyltransferase 2-like domain-containing protein</fullName>
    </recommendedName>
</protein>
<dbReference type="Gene3D" id="3.90.550.10">
    <property type="entry name" value="Spore Coat Polysaccharide Biosynthesis Protein SpsA, Chain A"/>
    <property type="match status" value="1"/>
</dbReference>
<evidence type="ECO:0000313" key="2">
    <source>
        <dbReference type="EMBL" id="MBE0370450.1"/>
    </source>
</evidence>
<gene>
    <name evidence="2" type="ORF">PAUR_b0493</name>
</gene>
<comment type="caution">
    <text evidence="2">The sequence shown here is derived from an EMBL/GenBank/DDBJ whole genome shotgun (WGS) entry which is preliminary data.</text>
</comment>
<feature type="domain" description="Glycosyltransferase 2-like" evidence="1">
    <location>
        <begin position="14"/>
        <end position="129"/>
    </location>
</feature>
<dbReference type="InterPro" id="IPR001173">
    <property type="entry name" value="Glyco_trans_2-like"/>
</dbReference>
<organism evidence="2 3">
    <name type="scientific">Pseudoalteromonas aurantia 208</name>
    <dbReference type="NCBI Taxonomy" id="1314867"/>
    <lineage>
        <taxon>Bacteria</taxon>
        <taxon>Pseudomonadati</taxon>
        <taxon>Pseudomonadota</taxon>
        <taxon>Gammaproteobacteria</taxon>
        <taxon>Alteromonadales</taxon>
        <taxon>Pseudoalteromonadaceae</taxon>
        <taxon>Pseudoalteromonas</taxon>
    </lineage>
</organism>
<evidence type="ECO:0000259" key="1">
    <source>
        <dbReference type="Pfam" id="PF00535"/>
    </source>
</evidence>
<accession>A0ABR9EHI5</accession>
<dbReference type="SUPFAM" id="SSF53448">
    <property type="entry name" value="Nucleotide-diphospho-sugar transferases"/>
    <property type="match status" value="1"/>
</dbReference>
<dbReference type="CDD" id="cd00761">
    <property type="entry name" value="Glyco_tranf_GTA_type"/>
    <property type="match status" value="1"/>
</dbReference>
<dbReference type="PANTHER" id="PTHR22916">
    <property type="entry name" value="GLYCOSYLTRANSFERASE"/>
    <property type="match status" value="1"/>
</dbReference>
<reference evidence="2 3" key="1">
    <citation type="submission" date="2015-03" db="EMBL/GenBank/DDBJ databases">
        <title>Genome sequence of Pseudoalteromonas aurantia.</title>
        <authorList>
            <person name="Xie B.-B."/>
            <person name="Rong J.-C."/>
            <person name="Qin Q.-L."/>
            <person name="Zhang Y.-Z."/>
        </authorList>
    </citation>
    <scope>NUCLEOTIDE SEQUENCE [LARGE SCALE GENOMIC DNA]</scope>
    <source>
        <strain evidence="2 3">208</strain>
    </source>
</reference>
<dbReference type="EMBL" id="AQGV01000015">
    <property type="protein sequence ID" value="MBE0370450.1"/>
    <property type="molecule type" value="Genomic_DNA"/>
</dbReference>
<proteinExistence type="predicted"/>
<dbReference type="InterPro" id="IPR029044">
    <property type="entry name" value="Nucleotide-diphossugar_trans"/>
</dbReference>
<evidence type="ECO:0000313" key="3">
    <source>
        <dbReference type="Proteomes" id="UP000615755"/>
    </source>
</evidence>